<organism evidence="2 3">
    <name type="scientific">Siculibacillus lacustris</name>
    <dbReference type="NCBI Taxonomy" id="1549641"/>
    <lineage>
        <taxon>Bacteria</taxon>
        <taxon>Pseudomonadati</taxon>
        <taxon>Pseudomonadota</taxon>
        <taxon>Alphaproteobacteria</taxon>
        <taxon>Hyphomicrobiales</taxon>
        <taxon>Ancalomicrobiaceae</taxon>
        <taxon>Siculibacillus</taxon>
    </lineage>
</organism>
<dbReference type="EMBL" id="SJFN01000009">
    <property type="protein sequence ID" value="TBW39053.1"/>
    <property type="molecule type" value="Genomic_DNA"/>
</dbReference>
<protein>
    <submittedName>
        <fullName evidence="2">(2Fe-2S)-binding protein</fullName>
    </submittedName>
</protein>
<dbReference type="Pfam" id="PF04324">
    <property type="entry name" value="Fer2_BFD"/>
    <property type="match status" value="1"/>
</dbReference>
<sequence length="103" mass="10394">MGDGMILCSCNVLSEAQVRAATHGPNGAGRVAEVFEKLGARPNCGRCAASIRGVIRGAGAEALRAGRTRFCDGGCCPSEAARPAVVANEEAPDVGAPLRVAAE</sequence>
<dbReference type="Gene3D" id="1.10.10.1100">
    <property type="entry name" value="BFD-like [2Fe-2S]-binding domain"/>
    <property type="match status" value="1"/>
</dbReference>
<keyword evidence="3" id="KW-1185">Reference proteome</keyword>
<dbReference type="InterPro" id="IPR007419">
    <property type="entry name" value="BFD-like_2Fe2S-bd_dom"/>
</dbReference>
<name>A0A4Q9VV62_9HYPH</name>
<dbReference type="AlphaFoldDB" id="A0A4Q9VV62"/>
<evidence type="ECO:0000259" key="1">
    <source>
        <dbReference type="Pfam" id="PF04324"/>
    </source>
</evidence>
<evidence type="ECO:0000313" key="2">
    <source>
        <dbReference type="EMBL" id="TBW39053.1"/>
    </source>
</evidence>
<gene>
    <name evidence="2" type="ORF">EYW49_07950</name>
</gene>
<dbReference type="InterPro" id="IPR041854">
    <property type="entry name" value="BFD-like_2Fe2S-bd_dom_sf"/>
</dbReference>
<comment type="caution">
    <text evidence="2">The sequence shown here is derived from an EMBL/GenBank/DDBJ whole genome shotgun (WGS) entry which is preliminary data.</text>
</comment>
<dbReference type="OrthoDB" id="7428628at2"/>
<proteinExistence type="predicted"/>
<dbReference type="Proteomes" id="UP000292781">
    <property type="component" value="Unassembled WGS sequence"/>
</dbReference>
<feature type="domain" description="BFD-like [2Fe-2S]-binding" evidence="1">
    <location>
        <begin position="6"/>
        <end position="55"/>
    </location>
</feature>
<evidence type="ECO:0000313" key="3">
    <source>
        <dbReference type="Proteomes" id="UP000292781"/>
    </source>
</evidence>
<accession>A0A4Q9VV62</accession>
<reference evidence="2 3" key="1">
    <citation type="submission" date="2019-02" db="EMBL/GenBank/DDBJ databases">
        <title>Siculibacillus lacustris gen. nov., sp. nov., a new rosette-forming bacterium isolated from a freshwater crater lake (Lake St. Ana, Romania).</title>
        <authorList>
            <person name="Felfoldi T."/>
            <person name="Marton Z."/>
            <person name="Szabo A."/>
            <person name="Mentes A."/>
            <person name="Boka K."/>
            <person name="Marialigeti K."/>
            <person name="Mathe I."/>
            <person name="Koncz M."/>
            <person name="Schumann P."/>
            <person name="Toth E."/>
        </authorList>
    </citation>
    <scope>NUCLEOTIDE SEQUENCE [LARGE SCALE GENOMIC DNA]</scope>
    <source>
        <strain evidence="2 3">SA-279</strain>
    </source>
</reference>